<dbReference type="EMBL" id="KQ965852">
    <property type="protein sequence ID" value="KXS09689.1"/>
    <property type="molecule type" value="Genomic_DNA"/>
</dbReference>
<dbReference type="GO" id="GO:0046872">
    <property type="term" value="F:metal ion binding"/>
    <property type="evidence" value="ECO:0007669"/>
    <property type="project" value="UniProtKB-KW"/>
</dbReference>
<evidence type="ECO:0000313" key="7">
    <source>
        <dbReference type="Proteomes" id="UP000070544"/>
    </source>
</evidence>
<organism evidence="6 7">
    <name type="scientific">Gonapodya prolifera (strain JEL478)</name>
    <name type="common">Monoblepharis prolifera</name>
    <dbReference type="NCBI Taxonomy" id="1344416"/>
    <lineage>
        <taxon>Eukaryota</taxon>
        <taxon>Fungi</taxon>
        <taxon>Fungi incertae sedis</taxon>
        <taxon>Chytridiomycota</taxon>
        <taxon>Chytridiomycota incertae sedis</taxon>
        <taxon>Monoblepharidomycetes</taxon>
        <taxon>Monoblepharidales</taxon>
        <taxon>Gonapodyaceae</taxon>
        <taxon>Gonapodya</taxon>
    </lineage>
</organism>
<dbReference type="PANTHER" id="PTHR47338:SF5">
    <property type="entry name" value="ZN(II)2CYS6 TRANSCRIPTION FACTOR (EUROFUNG)"/>
    <property type="match status" value="1"/>
</dbReference>
<keyword evidence="5" id="KW-0539">Nucleus</keyword>
<reference evidence="6 7" key="1">
    <citation type="journal article" date="2015" name="Genome Biol. Evol.">
        <title>Phylogenomic analyses indicate that early fungi evolved digesting cell walls of algal ancestors of land plants.</title>
        <authorList>
            <person name="Chang Y."/>
            <person name="Wang S."/>
            <person name="Sekimoto S."/>
            <person name="Aerts A.L."/>
            <person name="Choi C."/>
            <person name="Clum A."/>
            <person name="LaButti K.M."/>
            <person name="Lindquist E.A."/>
            <person name="Yee Ngan C."/>
            <person name="Ohm R.A."/>
            <person name="Salamov A.A."/>
            <person name="Grigoriev I.V."/>
            <person name="Spatafora J.W."/>
            <person name="Berbee M.L."/>
        </authorList>
    </citation>
    <scope>NUCLEOTIDE SEQUENCE [LARGE SCALE GENOMIC DNA]</scope>
    <source>
        <strain evidence="6 7">JEL478</strain>
    </source>
</reference>
<dbReference type="CDD" id="cd12148">
    <property type="entry name" value="fungal_TF_MHR"/>
    <property type="match status" value="1"/>
</dbReference>
<proteinExistence type="predicted"/>
<evidence type="ECO:0000256" key="5">
    <source>
        <dbReference type="ARBA" id="ARBA00023242"/>
    </source>
</evidence>
<evidence type="ECO:0000256" key="4">
    <source>
        <dbReference type="ARBA" id="ARBA00023163"/>
    </source>
</evidence>
<dbReference type="GO" id="GO:0005634">
    <property type="term" value="C:nucleus"/>
    <property type="evidence" value="ECO:0007669"/>
    <property type="project" value="UniProtKB-SubCell"/>
</dbReference>
<accession>A0A138ZYV8</accession>
<name>A0A138ZYV8_GONPJ</name>
<evidence type="ECO:0008006" key="8">
    <source>
        <dbReference type="Google" id="ProtNLM"/>
    </source>
</evidence>
<evidence type="ECO:0000256" key="2">
    <source>
        <dbReference type="ARBA" id="ARBA00022723"/>
    </source>
</evidence>
<evidence type="ECO:0000256" key="1">
    <source>
        <dbReference type="ARBA" id="ARBA00004123"/>
    </source>
</evidence>
<keyword evidence="2" id="KW-0479">Metal-binding</keyword>
<sequence length="239" mass="26911">MNLIFLDSVINFKVAEFQSNCLAKAIDIFRQPTTVEEQAAVAQLRLLDQTLSDWQRSLPPWSVQFTEGFSGALIGNTSALARISPSRVQKLERPAFFLLYLQILFRAACIALHRPPDIVTMARDEYWIQSESFVVACVHADEMSKLVELAMVHDENLSFLAPFAGYCIFQSAVVQLVQLKALGIPSSVSLLSPDLIEQTSWRIRVIIRALEVMGKRWKNAKKLAGLVESLSRTFIQMHS</sequence>
<evidence type="ECO:0000313" key="6">
    <source>
        <dbReference type="EMBL" id="KXS09689.1"/>
    </source>
</evidence>
<gene>
    <name evidence="6" type="ORF">M427DRAFT_214306</name>
</gene>
<dbReference type="PANTHER" id="PTHR47338">
    <property type="entry name" value="ZN(II)2CYS6 TRANSCRIPTION FACTOR (EUROFUNG)-RELATED"/>
    <property type="match status" value="1"/>
</dbReference>
<keyword evidence="4" id="KW-0804">Transcription</keyword>
<dbReference type="InterPro" id="IPR050815">
    <property type="entry name" value="TF_fung"/>
</dbReference>
<dbReference type="STRING" id="1344416.A0A138ZYV8"/>
<dbReference type="OrthoDB" id="2283631at2759"/>
<protein>
    <recommendedName>
        <fullName evidence="8">Transcription factor domain-containing protein</fullName>
    </recommendedName>
</protein>
<keyword evidence="7" id="KW-1185">Reference proteome</keyword>
<keyword evidence="3" id="KW-0805">Transcription regulation</keyword>
<comment type="subcellular location">
    <subcellularLocation>
        <location evidence="1">Nucleus</location>
    </subcellularLocation>
</comment>
<dbReference type="Proteomes" id="UP000070544">
    <property type="component" value="Unassembled WGS sequence"/>
</dbReference>
<dbReference type="AlphaFoldDB" id="A0A138ZYV8"/>
<evidence type="ECO:0000256" key="3">
    <source>
        <dbReference type="ARBA" id="ARBA00023015"/>
    </source>
</evidence>
<dbReference type="GO" id="GO:0000981">
    <property type="term" value="F:DNA-binding transcription factor activity, RNA polymerase II-specific"/>
    <property type="evidence" value="ECO:0007669"/>
    <property type="project" value="InterPro"/>
</dbReference>